<dbReference type="Gene3D" id="1.20.1110.10">
    <property type="entry name" value="Calcium-transporting ATPase, transmembrane domain"/>
    <property type="match status" value="1"/>
</dbReference>
<evidence type="ECO:0000313" key="2">
    <source>
        <dbReference type="EnsemblPlants" id="AET4Gv20833100.26"/>
    </source>
</evidence>
<dbReference type="EnsemblPlants" id="AET4Gv20833100.26">
    <property type="protein sequence ID" value="AET4Gv20833100.26"/>
    <property type="gene ID" value="AET4Gv20833100"/>
</dbReference>
<reference evidence="3" key="1">
    <citation type="journal article" date="2014" name="Science">
        <title>Ancient hybridizations among the ancestral genomes of bread wheat.</title>
        <authorList>
            <consortium name="International Wheat Genome Sequencing Consortium,"/>
            <person name="Marcussen T."/>
            <person name="Sandve S.R."/>
            <person name="Heier L."/>
            <person name="Spannagl M."/>
            <person name="Pfeifer M."/>
            <person name="Jakobsen K.S."/>
            <person name="Wulff B.B."/>
            <person name="Steuernagel B."/>
            <person name="Mayer K.F."/>
            <person name="Olsen O.A."/>
        </authorList>
    </citation>
    <scope>NUCLEOTIDE SEQUENCE [LARGE SCALE GENOMIC DNA]</scope>
    <source>
        <strain evidence="3">cv. AL8/78</strain>
    </source>
</reference>
<dbReference type="Gramene" id="AET4Gv20833100.26">
    <property type="protein sequence ID" value="AET4Gv20833100.26"/>
    <property type="gene ID" value="AET4Gv20833100"/>
</dbReference>
<keyword evidence="1" id="KW-0812">Transmembrane</keyword>
<keyword evidence="3" id="KW-1185">Reference proteome</keyword>
<feature type="transmembrane region" description="Helical" evidence="1">
    <location>
        <begin position="71"/>
        <end position="90"/>
    </location>
</feature>
<dbReference type="EnsemblPlants" id="AET4Gv20833100.30">
    <property type="protein sequence ID" value="AET4Gv20833100.30"/>
    <property type="gene ID" value="AET4Gv20833100"/>
</dbReference>
<keyword evidence="1" id="KW-0472">Membrane</keyword>
<name>A0A453J8N8_AEGTS</name>
<reference evidence="2" key="3">
    <citation type="journal article" date="2017" name="Nature">
        <title>Genome sequence of the progenitor of the wheat D genome Aegilops tauschii.</title>
        <authorList>
            <person name="Luo M.C."/>
            <person name="Gu Y.Q."/>
            <person name="Puiu D."/>
            <person name="Wang H."/>
            <person name="Twardziok S.O."/>
            <person name="Deal K.R."/>
            <person name="Huo N."/>
            <person name="Zhu T."/>
            <person name="Wang L."/>
            <person name="Wang Y."/>
            <person name="McGuire P.E."/>
            <person name="Liu S."/>
            <person name="Long H."/>
            <person name="Ramasamy R.K."/>
            <person name="Rodriguez J.C."/>
            <person name="Van S.L."/>
            <person name="Yuan L."/>
            <person name="Wang Z."/>
            <person name="Xia Z."/>
            <person name="Xiao L."/>
            <person name="Anderson O.D."/>
            <person name="Ouyang S."/>
            <person name="Liang Y."/>
            <person name="Zimin A.V."/>
            <person name="Pertea G."/>
            <person name="Qi P."/>
            <person name="Bennetzen J.L."/>
            <person name="Dai X."/>
            <person name="Dawson M.W."/>
            <person name="Muller H.G."/>
            <person name="Kugler K."/>
            <person name="Rivarola-Duarte L."/>
            <person name="Spannagl M."/>
            <person name="Mayer K.F.X."/>
            <person name="Lu F.H."/>
            <person name="Bevan M.W."/>
            <person name="Leroy P."/>
            <person name="Li P."/>
            <person name="You F.M."/>
            <person name="Sun Q."/>
            <person name="Liu Z."/>
            <person name="Lyons E."/>
            <person name="Wicker T."/>
            <person name="Salzberg S.L."/>
            <person name="Devos K.M."/>
            <person name="Dvorak J."/>
        </authorList>
    </citation>
    <scope>NUCLEOTIDE SEQUENCE [LARGE SCALE GENOMIC DNA]</scope>
    <source>
        <strain evidence="2">cv. AL8/78</strain>
    </source>
</reference>
<reference evidence="3" key="2">
    <citation type="journal article" date="2017" name="Nat. Plants">
        <title>The Aegilops tauschii genome reveals multiple impacts of transposons.</title>
        <authorList>
            <person name="Zhao G."/>
            <person name="Zou C."/>
            <person name="Li K."/>
            <person name="Wang K."/>
            <person name="Li T."/>
            <person name="Gao L."/>
            <person name="Zhang X."/>
            <person name="Wang H."/>
            <person name="Yang Z."/>
            <person name="Liu X."/>
            <person name="Jiang W."/>
            <person name="Mao L."/>
            <person name="Kong X."/>
            <person name="Jiao Y."/>
            <person name="Jia J."/>
        </authorList>
    </citation>
    <scope>NUCLEOTIDE SEQUENCE [LARGE SCALE GENOMIC DNA]</scope>
    <source>
        <strain evidence="3">cv. AL8/78</strain>
    </source>
</reference>
<dbReference type="Proteomes" id="UP000015105">
    <property type="component" value="Chromosome 4D"/>
</dbReference>
<proteinExistence type="predicted"/>
<sequence length="92" mass="10671">MDRWDCIICISISVFNCYCPFYLTFAILFERVEPSNSPDRWRVKKIIANGVASGSYIILRTATFFRAATLTGFFSVSFFSSGLYTLFWFWSC</sequence>
<protein>
    <submittedName>
        <fullName evidence="2">Uncharacterized protein</fullName>
    </submittedName>
</protein>
<evidence type="ECO:0000313" key="3">
    <source>
        <dbReference type="Proteomes" id="UP000015105"/>
    </source>
</evidence>
<evidence type="ECO:0000256" key="1">
    <source>
        <dbReference type="SAM" id="Phobius"/>
    </source>
</evidence>
<dbReference type="Gramene" id="AET4Gv20833100.30">
    <property type="protein sequence ID" value="AET4Gv20833100.30"/>
    <property type="gene ID" value="AET4Gv20833100"/>
</dbReference>
<accession>A0A453J8N8</accession>
<dbReference type="AlphaFoldDB" id="A0A453J8N8"/>
<keyword evidence="1" id="KW-1133">Transmembrane helix</keyword>
<reference evidence="2" key="5">
    <citation type="journal article" date="2021" name="G3 (Bethesda)">
        <title>Aegilops tauschii genome assembly Aet v5.0 features greater sequence contiguity and improved annotation.</title>
        <authorList>
            <person name="Wang L."/>
            <person name="Zhu T."/>
            <person name="Rodriguez J.C."/>
            <person name="Deal K.R."/>
            <person name="Dubcovsky J."/>
            <person name="McGuire P.E."/>
            <person name="Lux T."/>
            <person name="Spannagl M."/>
            <person name="Mayer K.F.X."/>
            <person name="Baldrich P."/>
            <person name="Meyers B.C."/>
            <person name="Huo N."/>
            <person name="Gu Y.Q."/>
            <person name="Zhou H."/>
            <person name="Devos K.M."/>
            <person name="Bennetzen J.L."/>
            <person name="Unver T."/>
            <person name="Budak H."/>
            <person name="Gulick P.J."/>
            <person name="Galiba G."/>
            <person name="Kalapos B."/>
            <person name="Nelson D.R."/>
            <person name="Li P."/>
            <person name="You F.M."/>
            <person name="Luo M.C."/>
            <person name="Dvorak J."/>
        </authorList>
    </citation>
    <scope>NUCLEOTIDE SEQUENCE [LARGE SCALE GENOMIC DNA]</scope>
    <source>
        <strain evidence="2">cv. AL8/78</strain>
    </source>
</reference>
<feature type="transmembrane region" description="Helical" evidence="1">
    <location>
        <begin position="7"/>
        <end position="29"/>
    </location>
</feature>
<reference evidence="2" key="4">
    <citation type="submission" date="2019-03" db="UniProtKB">
        <authorList>
            <consortium name="EnsemblPlants"/>
        </authorList>
    </citation>
    <scope>IDENTIFICATION</scope>
</reference>
<organism evidence="2 3">
    <name type="scientific">Aegilops tauschii subsp. strangulata</name>
    <name type="common">Goatgrass</name>
    <dbReference type="NCBI Taxonomy" id="200361"/>
    <lineage>
        <taxon>Eukaryota</taxon>
        <taxon>Viridiplantae</taxon>
        <taxon>Streptophyta</taxon>
        <taxon>Embryophyta</taxon>
        <taxon>Tracheophyta</taxon>
        <taxon>Spermatophyta</taxon>
        <taxon>Magnoliopsida</taxon>
        <taxon>Liliopsida</taxon>
        <taxon>Poales</taxon>
        <taxon>Poaceae</taxon>
        <taxon>BOP clade</taxon>
        <taxon>Pooideae</taxon>
        <taxon>Triticodae</taxon>
        <taxon>Triticeae</taxon>
        <taxon>Triticinae</taxon>
        <taxon>Aegilops</taxon>
    </lineage>
</organism>